<accession>A0A8B6DPI9</accession>
<proteinExistence type="predicted"/>
<dbReference type="InterPro" id="IPR026103">
    <property type="entry name" value="HARBI1_animal"/>
</dbReference>
<comment type="caution">
    <text evidence="1">The sequence shown here is derived from an EMBL/GenBank/DDBJ whole genome shotgun (WGS) entry which is preliminary data.</text>
</comment>
<gene>
    <name evidence="1" type="ORF">MGAL_10B002418</name>
</gene>
<dbReference type="EMBL" id="UYJE01003769">
    <property type="protein sequence ID" value="VDI22317.1"/>
    <property type="molecule type" value="Genomic_DNA"/>
</dbReference>
<evidence type="ECO:0000313" key="2">
    <source>
        <dbReference type="Proteomes" id="UP000596742"/>
    </source>
</evidence>
<keyword evidence="2" id="KW-1185">Reference proteome</keyword>
<organism evidence="1 2">
    <name type="scientific">Mytilus galloprovincialis</name>
    <name type="common">Mediterranean mussel</name>
    <dbReference type="NCBI Taxonomy" id="29158"/>
    <lineage>
        <taxon>Eukaryota</taxon>
        <taxon>Metazoa</taxon>
        <taxon>Spiralia</taxon>
        <taxon>Lophotrochozoa</taxon>
        <taxon>Mollusca</taxon>
        <taxon>Bivalvia</taxon>
        <taxon>Autobranchia</taxon>
        <taxon>Pteriomorphia</taxon>
        <taxon>Mytilida</taxon>
        <taxon>Mytiloidea</taxon>
        <taxon>Mytilidae</taxon>
        <taxon>Mytilinae</taxon>
        <taxon>Mytilus</taxon>
    </lineage>
</organism>
<protein>
    <submittedName>
        <fullName evidence="1">Uncharacterized protein</fullName>
    </submittedName>
</protein>
<dbReference type="Proteomes" id="UP000596742">
    <property type="component" value="Unassembled WGS sequence"/>
</dbReference>
<evidence type="ECO:0000313" key="1">
    <source>
        <dbReference type="EMBL" id="VDI22317.1"/>
    </source>
</evidence>
<name>A0A8B6DPI9_MYTGA</name>
<sequence>MVQNEGERLRKERTFRERSTALDILTDRELIERYRFPRQGILSLTDLVTQDIQRSTARYHAIPPFLQGYVLYYLSITILGLSHLSSSRSLINVGTSDLDNNCGNDCQIYHGESRDSLINMTWKLSECTLVIVSQDICSSESTIFITNILH</sequence>
<dbReference type="PRINTS" id="PR02086">
    <property type="entry name" value="PUTNUCHARBI1"/>
</dbReference>
<reference evidence="1" key="1">
    <citation type="submission" date="2018-11" db="EMBL/GenBank/DDBJ databases">
        <authorList>
            <person name="Alioto T."/>
            <person name="Alioto T."/>
        </authorList>
    </citation>
    <scope>NUCLEOTIDE SEQUENCE</scope>
</reference>
<dbReference type="AlphaFoldDB" id="A0A8B6DPI9"/>